<keyword evidence="1" id="KW-0479">Metal-binding</keyword>
<feature type="binding site" evidence="1">
    <location>
        <position position="34"/>
    </location>
    <ligand>
        <name>Mg(2+)</name>
        <dbReference type="ChEBI" id="CHEBI:18420"/>
        <label>1</label>
    </ligand>
</feature>
<dbReference type="Pfam" id="PF03747">
    <property type="entry name" value="ADP_ribosyl_GH"/>
    <property type="match status" value="1"/>
</dbReference>
<feature type="binding site" evidence="1">
    <location>
        <position position="215"/>
    </location>
    <ligand>
        <name>Mg(2+)</name>
        <dbReference type="ChEBI" id="CHEBI:18420"/>
        <label>1</label>
    </ligand>
</feature>
<sequence length="300" mass="34359">MIGAIIGDIAGSRFEFENYKAKDFEIFNDDCYFTDDSIMTIALGRAFWECDGQYDNLSKWAVKCMQELGRPYPNCRYGRNFHRWIYSCSPQPYNSFGNGAAMRVSAAGIMATSIEEVKQFSYAITKVSHDNPEGLKGAESVAVAIYLARKGYAKSEIKEFIENNYYKLDFTLEEIRGDYSFDVTCQGSVPQALESFFEAQNFEDAIRNAVSIGGDSDTIAAITGSIAEAYFGVPEEFRLKAYTYFDNSKDKELINWLQIFEFYFQDYLPRDKANFVSMLREYIEKYGTKNFDKILDKVKV</sequence>
<dbReference type="InterPro" id="IPR050792">
    <property type="entry name" value="ADP-ribosylglycohydrolase"/>
</dbReference>
<name>A0A9D1Z5Z6_9FIRM</name>
<evidence type="ECO:0000313" key="3">
    <source>
        <dbReference type="Proteomes" id="UP000824135"/>
    </source>
</evidence>
<feature type="binding site" evidence="1">
    <location>
        <position position="35"/>
    </location>
    <ligand>
        <name>Mg(2+)</name>
        <dbReference type="ChEBI" id="CHEBI:18420"/>
        <label>1</label>
    </ligand>
</feature>
<feature type="binding site" evidence="1">
    <location>
        <position position="36"/>
    </location>
    <ligand>
        <name>Mg(2+)</name>
        <dbReference type="ChEBI" id="CHEBI:18420"/>
        <label>1</label>
    </ligand>
</feature>
<dbReference type="InterPro" id="IPR005502">
    <property type="entry name" value="Ribosyl_crysJ1"/>
</dbReference>
<dbReference type="Proteomes" id="UP000824135">
    <property type="component" value="Unassembled WGS sequence"/>
</dbReference>
<dbReference type="InterPro" id="IPR036705">
    <property type="entry name" value="Ribosyl_crysJ1_sf"/>
</dbReference>
<evidence type="ECO:0000313" key="2">
    <source>
        <dbReference type="EMBL" id="HIY77465.1"/>
    </source>
</evidence>
<gene>
    <name evidence="2" type="ORF">H9728_00295</name>
</gene>
<protein>
    <submittedName>
        <fullName evidence="2">ADP-ribosylglycohydrolase family protein</fullName>
    </submittedName>
</protein>
<dbReference type="PANTHER" id="PTHR16222">
    <property type="entry name" value="ADP-RIBOSYLGLYCOHYDROLASE"/>
    <property type="match status" value="1"/>
</dbReference>
<reference evidence="2" key="1">
    <citation type="journal article" date="2021" name="PeerJ">
        <title>Extensive microbial diversity within the chicken gut microbiome revealed by metagenomics and culture.</title>
        <authorList>
            <person name="Gilroy R."/>
            <person name="Ravi A."/>
            <person name="Getino M."/>
            <person name="Pursley I."/>
            <person name="Horton D.L."/>
            <person name="Alikhan N.F."/>
            <person name="Baker D."/>
            <person name="Gharbi K."/>
            <person name="Hall N."/>
            <person name="Watson M."/>
            <person name="Adriaenssens E.M."/>
            <person name="Foster-Nyarko E."/>
            <person name="Jarju S."/>
            <person name="Secka A."/>
            <person name="Antonio M."/>
            <person name="Oren A."/>
            <person name="Chaudhuri R.R."/>
            <person name="La Ragione R."/>
            <person name="Hildebrand F."/>
            <person name="Pallen M.J."/>
        </authorList>
    </citation>
    <scope>NUCLEOTIDE SEQUENCE</scope>
    <source>
        <strain evidence="2">CHK199-9574</strain>
    </source>
</reference>
<organism evidence="2 3">
    <name type="scientific">Candidatus Borkfalkia excrementavium</name>
    <dbReference type="NCBI Taxonomy" id="2838505"/>
    <lineage>
        <taxon>Bacteria</taxon>
        <taxon>Bacillati</taxon>
        <taxon>Bacillota</taxon>
        <taxon>Clostridia</taxon>
        <taxon>Christensenellales</taxon>
        <taxon>Christensenellaceae</taxon>
        <taxon>Candidatus Borkfalkia</taxon>
    </lineage>
</organism>
<keyword evidence="1" id="KW-0460">Magnesium</keyword>
<dbReference type="EMBL" id="DXCO01000003">
    <property type="protein sequence ID" value="HIY77465.1"/>
    <property type="molecule type" value="Genomic_DNA"/>
</dbReference>
<dbReference type="PANTHER" id="PTHR16222:SF12">
    <property type="entry name" value="ADP-RIBOSYLGLYCOHYDROLASE-RELATED"/>
    <property type="match status" value="1"/>
</dbReference>
<feature type="binding site" evidence="1">
    <location>
        <position position="217"/>
    </location>
    <ligand>
        <name>Mg(2+)</name>
        <dbReference type="ChEBI" id="CHEBI:18420"/>
        <label>1</label>
    </ligand>
</feature>
<dbReference type="GO" id="GO:0046872">
    <property type="term" value="F:metal ion binding"/>
    <property type="evidence" value="ECO:0007669"/>
    <property type="project" value="UniProtKB-KW"/>
</dbReference>
<feature type="binding site" evidence="1">
    <location>
        <position position="218"/>
    </location>
    <ligand>
        <name>Mg(2+)</name>
        <dbReference type="ChEBI" id="CHEBI:18420"/>
        <label>1</label>
    </ligand>
</feature>
<reference evidence="2" key="2">
    <citation type="submission" date="2021-04" db="EMBL/GenBank/DDBJ databases">
        <authorList>
            <person name="Gilroy R."/>
        </authorList>
    </citation>
    <scope>NUCLEOTIDE SEQUENCE</scope>
    <source>
        <strain evidence="2">CHK199-9574</strain>
    </source>
</reference>
<comment type="caution">
    <text evidence="2">The sequence shown here is derived from an EMBL/GenBank/DDBJ whole genome shotgun (WGS) entry which is preliminary data.</text>
</comment>
<accession>A0A9D1Z5Z6</accession>
<proteinExistence type="predicted"/>
<comment type="cofactor">
    <cofactor evidence="1">
        <name>Mg(2+)</name>
        <dbReference type="ChEBI" id="CHEBI:18420"/>
    </cofactor>
    <text evidence="1">Binds 2 magnesium ions per subunit.</text>
</comment>
<dbReference type="SUPFAM" id="SSF101478">
    <property type="entry name" value="ADP-ribosylglycohydrolase"/>
    <property type="match status" value="1"/>
</dbReference>
<dbReference type="AlphaFoldDB" id="A0A9D1Z5Z6"/>
<evidence type="ECO:0000256" key="1">
    <source>
        <dbReference type="PIRSR" id="PIRSR605502-1"/>
    </source>
</evidence>
<dbReference type="Gene3D" id="1.10.4080.10">
    <property type="entry name" value="ADP-ribosylation/Crystallin J1"/>
    <property type="match status" value="1"/>
</dbReference>